<keyword evidence="4 15" id="KW-0963">Cytoplasm</keyword>
<evidence type="ECO:0000256" key="7">
    <source>
        <dbReference type="ARBA" id="ARBA00022723"/>
    </source>
</evidence>
<dbReference type="SUPFAM" id="SSF56037">
    <property type="entry name" value="PheT/TilS domain"/>
    <property type="match status" value="1"/>
</dbReference>
<evidence type="ECO:0000256" key="15">
    <source>
        <dbReference type="HAMAP-Rule" id="MF_00283"/>
    </source>
</evidence>
<evidence type="ECO:0000256" key="11">
    <source>
        <dbReference type="ARBA" id="ARBA00022884"/>
    </source>
</evidence>
<dbReference type="GO" id="GO:0000049">
    <property type="term" value="F:tRNA binding"/>
    <property type="evidence" value="ECO:0007669"/>
    <property type="project" value="UniProtKB-UniRule"/>
</dbReference>
<keyword evidence="10 15" id="KW-0460">Magnesium</keyword>
<dbReference type="Gene3D" id="3.30.56.10">
    <property type="match status" value="2"/>
</dbReference>
<reference evidence="21" key="1">
    <citation type="submission" date="2018-05" db="EMBL/GenBank/DDBJ databases">
        <title>Complete Genome Sequence of Methylobacterium sp. 17SD2-17.</title>
        <authorList>
            <person name="Srinivasan S."/>
        </authorList>
    </citation>
    <scope>NUCLEOTIDE SEQUENCE [LARGE SCALE GENOMIC DNA]</scope>
    <source>
        <strain evidence="21">17SD2-17</strain>
    </source>
</reference>
<dbReference type="Gene3D" id="3.30.930.10">
    <property type="entry name" value="Bira Bifunctional Protein, Domain 2"/>
    <property type="match status" value="1"/>
</dbReference>
<evidence type="ECO:0000256" key="10">
    <source>
        <dbReference type="ARBA" id="ARBA00022842"/>
    </source>
</evidence>
<evidence type="ECO:0000256" key="9">
    <source>
        <dbReference type="ARBA" id="ARBA00022840"/>
    </source>
</evidence>
<feature type="domain" description="TRNA-binding" evidence="17">
    <location>
        <begin position="39"/>
        <end position="149"/>
    </location>
</feature>
<dbReference type="SMART" id="SM00896">
    <property type="entry name" value="FDX-ACB"/>
    <property type="match status" value="1"/>
</dbReference>
<name>A0A2U8W7L0_9HYPH</name>
<proteinExistence type="inferred from homology"/>
<dbReference type="InterPro" id="IPR041616">
    <property type="entry name" value="PheRS_beta_core"/>
</dbReference>
<comment type="subunit">
    <text evidence="3 15">Tetramer of two alpha and two beta subunits.</text>
</comment>
<evidence type="ECO:0000259" key="17">
    <source>
        <dbReference type="PROSITE" id="PS50886"/>
    </source>
</evidence>
<evidence type="ECO:0000259" key="19">
    <source>
        <dbReference type="PROSITE" id="PS51483"/>
    </source>
</evidence>
<dbReference type="Pfam" id="PF03147">
    <property type="entry name" value="FDX-ACB"/>
    <property type="match status" value="1"/>
</dbReference>
<accession>A0A2U8W7L0</accession>
<evidence type="ECO:0000256" key="8">
    <source>
        <dbReference type="ARBA" id="ARBA00022741"/>
    </source>
</evidence>
<dbReference type="Pfam" id="PF03484">
    <property type="entry name" value="B5"/>
    <property type="match status" value="1"/>
</dbReference>
<evidence type="ECO:0000256" key="5">
    <source>
        <dbReference type="ARBA" id="ARBA00022555"/>
    </source>
</evidence>
<sequence>MKFTLSWLKDHLETDASLDTIAETLTRIGLEVEGIEDKATALKPYVVARVLTAEQHPNADRLRVCMVDTGDGQPLQVVCGAPNARAGMKSVFAPPGTYVPGKNITLSVGSIRGVESRGMLCSGAELGLGDDHDGILDLPEDAPVGEPYALYAGLDDPVVEINLTPNRPDCTSIHGIARDLAATGIGILKREPLPPVRGEGACPVPVVLDVAGEDAKLCPLFALRLVRGVKNGPSPAWMQARLRAIGLRPINALVDITNYMTFDRGRPLHVFDAAKVSGGLTVRRARSGETLLALDGRTHQLTEDMVVIADERGVESVGGIIGGEASGCDEGTVDVLIESALWDPANIAQTGRRLGVITDARYRFERGVDPAFALPGLDLATRLVLDICGGSPSEATIAGEVPETGHVIDFPWTEVRRLAGIELSRAEMKVTLETLGFHVAGTGDRVKVLAPSWRPDIEGKADLVEEIVRIAGLDRIEPKPLPRLVAGAAKPVLTVIQKRTRVAKRALASRGLMEAVTWSFIPHEDAVLFGGGGSALALANPIAADLSDMRPSLVPGLLRAAQRNADRGYPDVALFEVGQCFAGDEPDEQSIRAAAVRRGSAGRDGGGRHWDGAAGPVDVFQAKADALALLSGLGVPTGGLQVAAGGPDWLHPGRSGTLQFGPKNPVGHFGEIHPRILKALDLKGTLVAFEIVLDALPLPKFKPTKVKPALALSDFQPVSRDFAFVVGRDVAAGEVVKAAQAAERKLIAGIDVFDIYEGTGIPEGSKSVAIAVRLQPVEKTLTDAEIEAVSARIVAEVARKTGATLRS</sequence>
<dbReference type="CDD" id="cd00769">
    <property type="entry name" value="PheRS_beta_core"/>
    <property type="match status" value="1"/>
</dbReference>
<dbReference type="EC" id="6.1.1.20" evidence="15"/>
<evidence type="ECO:0000256" key="13">
    <source>
        <dbReference type="ARBA" id="ARBA00023146"/>
    </source>
</evidence>
<dbReference type="InterPro" id="IPR002547">
    <property type="entry name" value="tRNA-bd_dom"/>
</dbReference>
<dbReference type="InterPro" id="IPR012340">
    <property type="entry name" value="NA-bd_OB-fold"/>
</dbReference>
<dbReference type="FunFam" id="3.30.70.380:FF:000001">
    <property type="entry name" value="Phenylalanine--tRNA ligase beta subunit"/>
    <property type="match status" value="1"/>
</dbReference>
<dbReference type="GO" id="GO:0004826">
    <property type="term" value="F:phenylalanine-tRNA ligase activity"/>
    <property type="evidence" value="ECO:0007669"/>
    <property type="project" value="UniProtKB-UniRule"/>
</dbReference>
<keyword evidence="8 15" id="KW-0547">Nucleotide-binding</keyword>
<protein>
    <recommendedName>
        <fullName evidence="15">Phenylalanine--tRNA ligase beta subunit</fullName>
        <ecNumber evidence="15">6.1.1.20</ecNumber>
    </recommendedName>
    <alternativeName>
        <fullName evidence="15">Phenylalanyl-tRNA synthetase beta subunit</fullName>
        <shortName evidence="15">PheRS</shortName>
    </alternativeName>
</protein>
<comment type="catalytic activity">
    <reaction evidence="14 15">
        <text>tRNA(Phe) + L-phenylalanine + ATP = L-phenylalanyl-tRNA(Phe) + AMP + diphosphate + H(+)</text>
        <dbReference type="Rhea" id="RHEA:19413"/>
        <dbReference type="Rhea" id="RHEA-COMP:9668"/>
        <dbReference type="Rhea" id="RHEA-COMP:9699"/>
        <dbReference type="ChEBI" id="CHEBI:15378"/>
        <dbReference type="ChEBI" id="CHEBI:30616"/>
        <dbReference type="ChEBI" id="CHEBI:33019"/>
        <dbReference type="ChEBI" id="CHEBI:58095"/>
        <dbReference type="ChEBI" id="CHEBI:78442"/>
        <dbReference type="ChEBI" id="CHEBI:78531"/>
        <dbReference type="ChEBI" id="CHEBI:456215"/>
        <dbReference type="EC" id="6.1.1.20"/>
    </reaction>
</comment>
<dbReference type="EMBL" id="CP029550">
    <property type="protein sequence ID" value="AWN42069.1"/>
    <property type="molecule type" value="Genomic_DNA"/>
</dbReference>
<dbReference type="Gene3D" id="3.50.40.10">
    <property type="entry name" value="Phenylalanyl-trna Synthetase, Chain B, domain 3"/>
    <property type="match status" value="1"/>
</dbReference>
<evidence type="ECO:0000256" key="4">
    <source>
        <dbReference type="ARBA" id="ARBA00022490"/>
    </source>
</evidence>
<dbReference type="InterPro" id="IPR033714">
    <property type="entry name" value="tRNA_bind_bactPheRS"/>
</dbReference>
<dbReference type="NCBIfam" id="NF045760">
    <property type="entry name" value="YtpR"/>
    <property type="match status" value="1"/>
</dbReference>
<dbReference type="GO" id="GO:0005524">
    <property type="term" value="F:ATP binding"/>
    <property type="evidence" value="ECO:0007669"/>
    <property type="project" value="UniProtKB-UniRule"/>
</dbReference>
<keyword evidence="21" id="KW-1185">Reference proteome</keyword>
<dbReference type="AlphaFoldDB" id="A0A2U8W7L0"/>
<dbReference type="InterPro" id="IPR005146">
    <property type="entry name" value="B3/B4_tRNA-bd"/>
</dbReference>
<keyword evidence="13 15" id="KW-0030">Aminoacyl-tRNA synthetase</keyword>
<gene>
    <name evidence="15" type="primary">pheT</name>
    <name evidence="20" type="ORF">DK389_18165</name>
</gene>
<evidence type="ECO:0000313" key="21">
    <source>
        <dbReference type="Proteomes" id="UP000245926"/>
    </source>
</evidence>
<dbReference type="PROSITE" id="PS51447">
    <property type="entry name" value="FDX_ACB"/>
    <property type="match status" value="1"/>
</dbReference>
<dbReference type="PANTHER" id="PTHR10947">
    <property type="entry name" value="PHENYLALANYL-TRNA SYNTHETASE BETA CHAIN AND LEUCINE-RICH REPEAT-CONTAINING PROTEIN 47"/>
    <property type="match status" value="1"/>
</dbReference>
<dbReference type="GO" id="GO:0009328">
    <property type="term" value="C:phenylalanine-tRNA ligase complex"/>
    <property type="evidence" value="ECO:0007669"/>
    <property type="project" value="TreeGrafter"/>
</dbReference>
<feature type="binding site" evidence="15">
    <location>
        <position position="465"/>
    </location>
    <ligand>
        <name>Mg(2+)</name>
        <dbReference type="ChEBI" id="CHEBI:18420"/>
        <note>shared with alpha subunit</note>
    </ligand>
</feature>
<dbReference type="CDD" id="cd02796">
    <property type="entry name" value="tRNA_bind_bactPheRS"/>
    <property type="match status" value="1"/>
</dbReference>
<dbReference type="InterPro" id="IPR005121">
    <property type="entry name" value="Fdx_antiC-bd"/>
</dbReference>
<dbReference type="Pfam" id="PF17759">
    <property type="entry name" value="tRNA_synthFbeta"/>
    <property type="match status" value="1"/>
</dbReference>
<keyword evidence="9 15" id="KW-0067">ATP-binding</keyword>
<dbReference type="SUPFAM" id="SSF54991">
    <property type="entry name" value="Anticodon-binding domain of PheRS"/>
    <property type="match status" value="1"/>
</dbReference>
<dbReference type="FunFam" id="2.40.50.140:FF:000045">
    <property type="entry name" value="Phenylalanine--tRNA ligase beta subunit"/>
    <property type="match status" value="1"/>
</dbReference>
<evidence type="ECO:0000259" key="18">
    <source>
        <dbReference type="PROSITE" id="PS51447"/>
    </source>
</evidence>
<evidence type="ECO:0000256" key="6">
    <source>
        <dbReference type="ARBA" id="ARBA00022598"/>
    </source>
</evidence>
<dbReference type="PANTHER" id="PTHR10947:SF0">
    <property type="entry name" value="PHENYLALANINE--TRNA LIGASE BETA SUBUNIT"/>
    <property type="match status" value="1"/>
</dbReference>
<evidence type="ECO:0000256" key="1">
    <source>
        <dbReference type="ARBA" id="ARBA00004496"/>
    </source>
</evidence>
<dbReference type="Pfam" id="PF03483">
    <property type="entry name" value="B3_4"/>
    <property type="match status" value="1"/>
</dbReference>
<keyword evidence="12 15" id="KW-0648">Protein biosynthesis</keyword>
<comment type="cofactor">
    <cofactor evidence="15">
        <name>Mg(2+)</name>
        <dbReference type="ChEBI" id="CHEBI:18420"/>
    </cofactor>
    <text evidence="15">Binds 2 magnesium ions per tetramer.</text>
</comment>
<dbReference type="SUPFAM" id="SSF50249">
    <property type="entry name" value="Nucleic acid-binding proteins"/>
    <property type="match status" value="1"/>
</dbReference>
<dbReference type="PROSITE" id="PS51483">
    <property type="entry name" value="B5"/>
    <property type="match status" value="1"/>
</dbReference>
<keyword evidence="5 16" id="KW-0820">tRNA-binding</keyword>
<evidence type="ECO:0000256" key="3">
    <source>
        <dbReference type="ARBA" id="ARBA00011209"/>
    </source>
</evidence>
<dbReference type="Proteomes" id="UP000245926">
    <property type="component" value="Chromosome"/>
</dbReference>
<comment type="similarity">
    <text evidence="2 15">Belongs to the phenylalanyl-tRNA synthetase beta subunit family. Type 1 subfamily.</text>
</comment>
<feature type="binding site" evidence="15">
    <location>
        <position position="462"/>
    </location>
    <ligand>
        <name>Mg(2+)</name>
        <dbReference type="ChEBI" id="CHEBI:18420"/>
        <note>shared with alpha subunit</note>
    </ligand>
</feature>
<evidence type="ECO:0000256" key="12">
    <source>
        <dbReference type="ARBA" id="ARBA00022917"/>
    </source>
</evidence>
<dbReference type="SMART" id="SM00874">
    <property type="entry name" value="B5"/>
    <property type="match status" value="1"/>
</dbReference>
<evidence type="ECO:0000256" key="16">
    <source>
        <dbReference type="PROSITE-ProRule" id="PRU00209"/>
    </source>
</evidence>
<feature type="domain" description="B5" evidence="19">
    <location>
        <begin position="403"/>
        <end position="478"/>
    </location>
</feature>
<dbReference type="InterPro" id="IPR005147">
    <property type="entry name" value="tRNA_synthase_B5-dom"/>
</dbReference>
<evidence type="ECO:0000313" key="20">
    <source>
        <dbReference type="EMBL" id="AWN42069.1"/>
    </source>
</evidence>
<dbReference type="SMART" id="SM00873">
    <property type="entry name" value="B3_4"/>
    <property type="match status" value="1"/>
</dbReference>
<dbReference type="InterPro" id="IPR004532">
    <property type="entry name" value="Phe-tRNA-ligase_IIc_bsu_bact"/>
</dbReference>
<feature type="binding site" evidence="15">
    <location>
        <position position="456"/>
    </location>
    <ligand>
        <name>Mg(2+)</name>
        <dbReference type="ChEBI" id="CHEBI:18420"/>
        <note>shared with alpha subunit</note>
    </ligand>
</feature>
<keyword evidence="11 16" id="KW-0694">RNA-binding</keyword>
<keyword evidence="6 15" id="KW-0436">Ligase</keyword>
<dbReference type="Gene3D" id="2.40.50.140">
    <property type="entry name" value="Nucleic acid-binding proteins"/>
    <property type="match status" value="1"/>
</dbReference>
<dbReference type="SUPFAM" id="SSF46955">
    <property type="entry name" value="Putative DNA-binding domain"/>
    <property type="match status" value="1"/>
</dbReference>
<dbReference type="SUPFAM" id="SSF55681">
    <property type="entry name" value="Class II aaRS and biotin synthetases"/>
    <property type="match status" value="1"/>
</dbReference>
<dbReference type="OrthoDB" id="9805455at2"/>
<dbReference type="NCBIfam" id="TIGR00472">
    <property type="entry name" value="pheT_bact"/>
    <property type="match status" value="1"/>
</dbReference>
<feature type="binding site" evidence="15">
    <location>
        <position position="466"/>
    </location>
    <ligand>
        <name>Mg(2+)</name>
        <dbReference type="ChEBI" id="CHEBI:18420"/>
        <note>shared with alpha subunit</note>
    </ligand>
</feature>
<dbReference type="InterPro" id="IPR045864">
    <property type="entry name" value="aa-tRNA-synth_II/BPL/LPL"/>
</dbReference>
<keyword evidence="7 15" id="KW-0479">Metal-binding</keyword>
<dbReference type="InterPro" id="IPR009061">
    <property type="entry name" value="DNA-bd_dom_put_sf"/>
</dbReference>
<feature type="domain" description="FDX-ACB" evidence="18">
    <location>
        <begin position="713"/>
        <end position="806"/>
    </location>
</feature>
<dbReference type="InterPro" id="IPR036690">
    <property type="entry name" value="Fdx_antiC-bd_sf"/>
</dbReference>
<dbReference type="HAMAP" id="MF_00283">
    <property type="entry name" value="Phe_tRNA_synth_beta1"/>
    <property type="match status" value="1"/>
</dbReference>
<dbReference type="Gene3D" id="3.30.70.380">
    <property type="entry name" value="Ferrodoxin-fold anticodon-binding domain"/>
    <property type="match status" value="1"/>
</dbReference>
<dbReference type="KEGG" id="mets:DK389_18165"/>
<dbReference type="InterPro" id="IPR020825">
    <property type="entry name" value="Phe-tRNA_synthase-like_B3/B4"/>
</dbReference>
<dbReference type="RefSeq" id="WP_109891596.1">
    <property type="nucleotide sequence ID" value="NZ_CP029550.1"/>
</dbReference>
<dbReference type="PROSITE" id="PS50886">
    <property type="entry name" value="TRBD"/>
    <property type="match status" value="1"/>
</dbReference>
<evidence type="ECO:0000256" key="2">
    <source>
        <dbReference type="ARBA" id="ARBA00008653"/>
    </source>
</evidence>
<dbReference type="GO" id="GO:0000287">
    <property type="term" value="F:magnesium ion binding"/>
    <property type="evidence" value="ECO:0007669"/>
    <property type="project" value="UniProtKB-UniRule"/>
</dbReference>
<organism evidence="20 21">
    <name type="scientific">Methylobacterium durans</name>
    <dbReference type="NCBI Taxonomy" id="2202825"/>
    <lineage>
        <taxon>Bacteria</taxon>
        <taxon>Pseudomonadati</taxon>
        <taxon>Pseudomonadota</taxon>
        <taxon>Alphaproteobacteria</taxon>
        <taxon>Hyphomicrobiales</taxon>
        <taxon>Methylobacteriaceae</taxon>
        <taxon>Methylobacterium</taxon>
    </lineage>
</organism>
<evidence type="ECO:0000256" key="14">
    <source>
        <dbReference type="ARBA" id="ARBA00049255"/>
    </source>
</evidence>
<dbReference type="InterPro" id="IPR045060">
    <property type="entry name" value="Phe-tRNA-ligase_IIc_bsu"/>
</dbReference>
<dbReference type="GO" id="GO:0006432">
    <property type="term" value="P:phenylalanyl-tRNA aminoacylation"/>
    <property type="evidence" value="ECO:0007669"/>
    <property type="project" value="UniProtKB-UniRule"/>
</dbReference>
<comment type="subcellular location">
    <subcellularLocation>
        <location evidence="1 15">Cytoplasm</location>
    </subcellularLocation>
</comment>
<dbReference type="Pfam" id="PF01588">
    <property type="entry name" value="tRNA_bind"/>
    <property type="match status" value="1"/>
</dbReference>